<dbReference type="Proteomes" id="UP001597318">
    <property type="component" value="Unassembled WGS sequence"/>
</dbReference>
<keyword evidence="2" id="KW-1185">Reference proteome</keyword>
<dbReference type="EMBL" id="JBHUIK010000002">
    <property type="protein sequence ID" value="MFD2214558.1"/>
    <property type="molecule type" value="Genomic_DNA"/>
</dbReference>
<dbReference type="RefSeq" id="WP_247343444.1">
    <property type="nucleotide sequence ID" value="NZ_CP095550.1"/>
</dbReference>
<protein>
    <submittedName>
        <fullName evidence="1">Uncharacterized protein</fullName>
    </submittedName>
</protein>
<organism evidence="1 2">
    <name type="scientific">Metabacillus endolithicus</name>
    <dbReference type="NCBI Taxonomy" id="1535204"/>
    <lineage>
        <taxon>Bacteria</taxon>
        <taxon>Bacillati</taxon>
        <taxon>Bacillota</taxon>
        <taxon>Bacilli</taxon>
        <taxon>Bacillales</taxon>
        <taxon>Bacillaceae</taxon>
        <taxon>Metabacillus</taxon>
    </lineage>
</organism>
<accession>A0ABW5BWL9</accession>
<reference evidence="2" key="1">
    <citation type="journal article" date="2019" name="Int. J. Syst. Evol. Microbiol.">
        <title>The Global Catalogue of Microorganisms (GCM) 10K type strain sequencing project: providing services to taxonomists for standard genome sequencing and annotation.</title>
        <authorList>
            <consortium name="The Broad Institute Genomics Platform"/>
            <consortium name="The Broad Institute Genome Sequencing Center for Infectious Disease"/>
            <person name="Wu L."/>
            <person name="Ma J."/>
        </authorList>
    </citation>
    <scope>NUCLEOTIDE SEQUENCE [LARGE SCALE GENOMIC DNA]</scope>
    <source>
        <strain evidence="2">CGMCC 1.15474</strain>
    </source>
</reference>
<gene>
    <name evidence="1" type="ORF">ACFSKK_12775</name>
</gene>
<name>A0ABW5BWL9_9BACI</name>
<evidence type="ECO:0000313" key="2">
    <source>
        <dbReference type="Proteomes" id="UP001597318"/>
    </source>
</evidence>
<comment type="caution">
    <text evidence="1">The sequence shown here is derived from an EMBL/GenBank/DDBJ whole genome shotgun (WGS) entry which is preliminary data.</text>
</comment>
<sequence length="158" mass="18809">MSNSCFDLISVSRGKEFKEASFLEEYKSVVALYIYAKNRLEVRDYHSNFSDEIENTQSLKEIQEIFEKAFGNRYYSFFDLKLKRIILEKEKEDKYNVLYLGEDTSKIYITESRRLKIAAGVMFNYCSNLERFYDLIDKIKVEGDSNLIEELKRLYLFG</sequence>
<evidence type="ECO:0000313" key="1">
    <source>
        <dbReference type="EMBL" id="MFD2214558.1"/>
    </source>
</evidence>
<proteinExistence type="predicted"/>